<dbReference type="EMBL" id="AWSD01000138">
    <property type="protein sequence ID" value="ERH19828.1"/>
    <property type="molecule type" value="Genomic_DNA"/>
</dbReference>
<evidence type="ECO:0000313" key="11">
    <source>
        <dbReference type="Proteomes" id="UP000016498"/>
    </source>
</evidence>
<sequence length="427" mass="45268">MIRSTIQSGRETWFDDAAATRCAGASARIDGDDVLDNEPTEPTAAIEGRNDDPGDAERATSRSLPTVSLELFPPRAGKAASATWGRIDRLLATGPDFVSVTYRPAFVTDPVPGSGEKGRWQQCDAPRVRAVQEESNPSEGVLAHVLGSSAVPLMAHLTCIGYRKREAVDIITRFLRMGVRRFLALRGDPPTGTRADDVAGELRHADALVRVIREVEADYFGDGRRHVTIAVAAYPATNDHIEAIEVLASKQAAGADLAITQVFYDPADYVALTNAASYAGVNIPILPGVIPLTDLGRLTRLEALTGVKVPDALRSSLGSASGATLVERGIGATLDLATALLRAGAPGLHLYTFNRTRPALDVISHLRLGGILAGAAPDREVRDAVDRGYLQATPGRGPSFLRCGSPGAAVSSRHPVQPHTTITKENA</sequence>
<dbReference type="PANTHER" id="PTHR45754">
    <property type="entry name" value="METHYLENETETRAHYDROFOLATE REDUCTASE"/>
    <property type="match status" value="1"/>
</dbReference>
<evidence type="ECO:0000256" key="1">
    <source>
        <dbReference type="ARBA" id="ARBA00001974"/>
    </source>
</evidence>
<dbReference type="GO" id="GO:0035999">
    <property type="term" value="P:tetrahydrofolate interconversion"/>
    <property type="evidence" value="ECO:0007669"/>
    <property type="project" value="UniProtKB-UniPathway"/>
</dbReference>
<protein>
    <recommendedName>
        <fullName evidence="8">Methylenetetrahydrofolate reductase</fullName>
    </recommendedName>
</protein>
<comment type="catalytic activity">
    <reaction evidence="7">
        <text>(6S)-5-methyl-5,6,7,8-tetrahydrofolate + NAD(+) = (6R)-5,10-methylene-5,6,7,8-tetrahydrofolate + NADH + H(+)</text>
        <dbReference type="Rhea" id="RHEA:19821"/>
        <dbReference type="ChEBI" id="CHEBI:15378"/>
        <dbReference type="ChEBI" id="CHEBI:15636"/>
        <dbReference type="ChEBI" id="CHEBI:18608"/>
        <dbReference type="ChEBI" id="CHEBI:57540"/>
        <dbReference type="ChEBI" id="CHEBI:57945"/>
        <dbReference type="EC" id="1.5.1.54"/>
    </reaction>
    <physiologicalReaction direction="right-to-left" evidence="7">
        <dbReference type="Rhea" id="RHEA:19823"/>
    </physiologicalReaction>
</comment>
<dbReference type="Pfam" id="PF02219">
    <property type="entry name" value="MTHFR"/>
    <property type="match status" value="1"/>
</dbReference>
<feature type="compositionally biased region" description="Polar residues" evidence="9">
    <location>
        <begin position="418"/>
        <end position="427"/>
    </location>
</feature>
<dbReference type="PANTHER" id="PTHR45754:SF3">
    <property type="entry name" value="METHYLENETETRAHYDROFOLATE REDUCTASE (NADPH)"/>
    <property type="match status" value="1"/>
</dbReference>
<dbReference type="UniPathway" id="UPA00193"/>
<dbReference type="SUPFAM" id="SSF51730">
    <property type="entry name" value="FAD-linked oxidoreductase"/>
    <property type="match status" value="1"/>
</dbReference>
<keyword evidence="6 8" id="KW-0560">Oxidoreductase</keyword>
<evidence type="ECO:0000256" key="6">
    <source>
        <dbReference type="ARBA" id="ARBA00023002"/>
    </source>
</evidence>
<comment type="caution">
    <text evidence="10">The sequence shown here is derived from an EMBL/GenBank/DDBJ whole genome shotgun (WGS) entry which is preliminary data.</text>
</comment>
<keyword evidence="4 8" id="KW-0285">Flavoprotein</keyword>
<dbReference type="GO" id="GO:0005829">
    <property type="term" value="C:cytosol"/>
    <property type="evidence" value="ECO:0007669"/>
    <property type="project" value="TreeGrafter"/>
</dbReference>
<feature type="compositionally biased region" description="Basic and acidic residues" evidence="9">
    <location>
        <begin position="48"/>
        <end position="60"/>
    </location>
</feature>
<dbReference type="GO" id="GO:0009086">
    <property type="term" value="P:methionine biosynthetic process"/>
    <property type="evidence" value="ECO:0007669"/>
    <property type="project" value="TreeGrafter"/>
</dbReference>
<feature type="region of interest" description="Disordered" evidence="9">
    <location>
        <begin position="406"/>
        <end position="427"/>
    </location>
</feature>
<dbReference type="GO" id="GO:0106312">
    <property type="term" value="F:methylenetetrahydrofolate reductase (NADH) activity"/>
    <property type="evidence" value="ECO:0007669"/>
    <property type="project" value="UniProtKB-EC"/>
</dbReference>
<keyword evidence="5 8" id="KW-0274">FAD</keyword>
<dbReference type="Gene3D" id="3.20.20.220">
    <property type="match status" value="1"/>
</dbReference>
<gene>
    <name evidence="10" type="ORF">HMPREF1549_01369</name>
</gene>
<proteinExistence type="inferred from homology"/>
<evidence type="ECO:0000313" key="10">
    <source>
        <dbReference type="EMBL" id="ERH19828.1"/>
    </source>
</evidence>
<reference evidence="10 11" key="1">
    <citation type="submission" date="2013-06" db="EMBL/GenBank/DDBJ databases">
        <authorList>
            <person name="Weinstock G."/>
            <person name="Sodergren E."/>
            <person name="Lobos E.A."/>
            <person name="Fulton L."/>
            <person name="Fulton R."/>
            <person name="Courtney L."/>
            <person name="Fronick C."/>
            <person name="O'Laughlin M."/>
            <person name="Godfrey J."/>
            <person name="Wilson R.M."/>
            <person name="Miner T."/>
            <person name="Farmer C."/>
            <person name="Delehaunty K."/>
            <person name="Cordes M."/>
            <person name="Minx P."/>
            <person name="Tomlinson C."/>
            <person name="Chen J."/>
            <person name="Wollam A."/>
            <person name="Pepin K.H."/>
            <person name="Bhonagiri V."/>
            <person name="Zhang X."/>
            <person name="Warren W."/>
            <person name="Mitreva M."/>
            <person name="Mardis E.R."/>
            <person name="Wilson R.K."/>
        </authorList>
    </citation>
    <scope>NUCLEOTIDE SEQUENCE [LARGE SCALE GENOMIC DNA]</scope>
    <source>
        <strain evidence="10 11">F0510</strain>
    </source>
</reference>
<dbReference type="AlphaFoldDB" id="U1RJL4"/>
<dbReference type="InterPro" id="IPR003171">
    <property type="entry name" value="Mehydrof_redctse-like"/>
</dbReference>
<evidence type="ECO:0000256" key="9">
    <source>
        <dbReference type="SAM" id="MobiDB-lite"/>
    </source>
</evidence>
<evidence type="ECO:0000256" key="8">
    <source>
        <dbReference type="RuleBase" id="RU003862"/>
    </source>
</evidence>
<feature type="region of interest" description="Disordered" evidence="9">
    <location>
        <begin position="30"/>
        <end position="62"/>
    </location>
</feature>
<evidence type="ECO:0000256" key="7">
    <source>
        <dbReference type="ARBA" id="ARBA00048628"/>
    </source>
</evidence>
<evidence type="ECO:0000256" key="4">
    <source>
        <dbReference type="ARBA" id="ARBA00022630"/>
    </source>
</evidence>
<name>U1RJL4_9ACTO</name>
<evidence type="ECO:0000256" key="3">
    <source>
        <dbReference type="ARBA" id="ARBA00006743"/>
    </source>
</evidence>
<dbReference type="HOGENOM" id="CLU_025841_0_1_11"/>
<evidence type="ECO:0000256" key="2">
    <source>
        <dbReference type="ARBA" id="ARBA00004777"/>
    </source>
</evidence>
<comment type="pathway">
    <text evidence="2 8">One-carbon metabolism; tetrahydrofolate interconversion.</text>
</comment>
<evidence type="ECO:0000256" key="5">
    <source>
        <dbReference type="ARBA" id="ARBA00022827"/>
    </source>
</evidence>
<comment type="similarity">
    <text evidence="3 8">Belongs to the methylenetetrahydrofolate reductase family.</text>
</comment>
<dbReference type="PATRIC" id="fig|1227262.3.peg.1114"/>
<dbReference type="GO" id="GO:0071949">
    <property type="term" value="F:FAD binding"/>
    <property type="evidence" value="ECO:0007669"/>
    <property type="project" value="TreeGrafter"/>
</dbReference>
<accession>U1RJL4</accession>
<comment type="cofactor">
    <cofactor evidence="1 8">
        <name>FAD</name>
        <dbReference type="ChEBI" id="CHEBI:57692"/>
    </cofactor>
</comment>
<organism evidence="10 11">
    <name type="scientific">Actinomyces johnsonii F0510</name>
    <dbReference type="NCBI Taxonomy" id="1227262"/>
    <lineage>
        <taxon>Bacteria</taxon>
        <taxon>Bacillati</taxon>
        <taxon>Actinomycetota</taxon>
        <taxon>Actinomycetes</taxon>
        <taxon>Actinomycetales</taxon>
        <taxon>Actinomycetaceae</taxon>
        <taxon>Actinomyces</taxon>
    </lineage>
</organism>
<dbReference type="InterPro" id="IPR029041">
    <property type="entry name" value="FAD-linked_oxidoreductase-like"/>
</dbReference>
<dbReference type="CDD" id="cd00537">
    <property type="entry name" value="MTHFR"/>
    <property type="match status" value="1"/>
</dbReference>
<dbReference type="Proteomes" id="UP000016498">
    <property type="component" value="Unassembled WGS sequence"/>
</dbReference>